<proteinExistence type="predicted"/>
<sequence length="44" mass="5064">MGVSLVALFMGDPYFSRSEVVFLLEVLVEFLEAFDVELMSFLSW</sequence>
<dbReference type="AlphaFoldDB" id="A0A2P2QPN9"/>
<protein>
    <submittedName>
        <fullName evidence="1">Uncharacterized protein</fullName>
    </submittedName>
</protein>
<reference evidence="1" key="1">
    <citation type="submission" date="2018-02" db="EMBL/GenBank/DDBJ databases">
        <title>Rhizophora mucronata_Transcriptome.</title>
        <authorList>
            <person name="Meera S.P."/>
            <person name="Sreeshan A."/>
            <person name="Augustine A."/>
        </authorList>
    </citation>
    <scope>NUCLEOTIDE SEQUENCE</scope>
    <source>
        <tissue evidence="1">Leaf</tissue>
    </source>
</reference>
<name>A0A2P2QPN9_RHIMU</name>
<organism evidence="1">
    <name type="scientific">Rhizophora mucronata</name>
    <name type="common">Asiatic mangrove</name>
    <dbReference type="NCBI Taxonomy" id="61149"/>
    <lineage>
        <taxon>Eukaryota</taxon>
        <taxon>Viridiplantae</taxon>
        <taxon>Streptophyta</taxon>
        <taxon>Embryophyta</taxon>
        <taxon>Tracheophyta</taxon>
        <taxon>Spermatophyta</taxon>
        <taxon>Magnoliopsida</taxon>
        <taxon>eudicotyledons</taxon>
        <taxon>Gunneridae</taxon>
        <taxon>Pentapetalae</taxon>
        <taxon>rosids</taxon>
        <taxon>fabids</taxon>
        <taxon>Malpighiales</taxon>
        <taxon>Rhizophoraceae</taxon>
        <taxon>Rhizophora</taxon>
    </lineage>
</organism>
<dbReference type="EMBL" id="GGEC01088350">
    <property type="protein sequence ID" value="MBX68834.1"/>
    <property type="molecule type" value="Transcribed_RNA"/>
</dbReference>
<accession>A0A2P2QPN9</accession>
<evidence type="ECO:0000313" key="1">
    <source>
        <dbReference type="EMBL" id="MBX68834.1"/>
    </source>
</evidence>